<proteinExistence type="predicted"/>
<sequence>MTDAELLTELQRPWRHGEHIDARGIVLNDPLVLDGLEVRGFDLSGAVLNGGLSARGTRFRGLAWLRQATVRGACDFSGARFRTDLRADGLVAGDVLLDGCELQGVLSLAEAKLGSLSLRHALMMANVTLEGARIDGRVDVSDTEFLGGFWTAGARIGALNHLEAEISGRLRLPH</sequence>
<dbReference type="Gene3D" id="2.160.20.80">
    <property type="entry name" value="E3 ubiquitin-protein ligase SopA"/>
    <property type="match status" value="1"/>
</dbReference>
<reference evidence="1 2" key="1">
    <citation type="submission" date="2021-07" db="EMBL/GenBank/DDBJ databases">
        <title>Karlodiniumbacter phycospheric gen. nov., sp. nov., a phycosphere bacterium isolated from karlodinium veneficum.</title>
        <authorList>
            <person name="Peng Y."/>
            <person name="Jiang L."/>
            <person name="Lee J."/>
        </authorList>
    </citation>
    <scope>NUCLEOTIDE SEQUENCE</scope>
    <source>
        <strain evidence="1 2">N5</strain>
    </source>
</reference>
<dbReference type="InterPro" id="IPR001646">
    <property type="entry name" value="5peptide_repeat"/>
</dbReference>
<dbReference type="EMBL" id="JAIMBW010000001">
    <property type="protein sequence ID" value="MBY4891886.1"/>
    <property type="molecule type" value="Genomic_DNA"/>
</dbReference>
<dbReference type="Proteomes" id="UP000693972">
    <property type="component" value="Unassembled WGS sequence"/>
</dbReference>
<keyword evidence="2" id="KW-1185">Reference proteome</keyword>
<dbReference type="AlphaFoldDB" id="A0A975YGM7"/>
<dbReference type="RefSeq" id="WP_257891723.1">
    <property type="nucleotide sequence ID" value="NZ_JAIMBW010000001.1"/>
</dbReference>
<evidence type="ECO:0000313" key="2">
    <source>
        <dbReference type="Proteomes" id="UP000693972"/>
    </source>
</evidence>
<name>A0A975YGM7_9RHOB</name>
<evidence type="ECO:0000313" key="1">
    <source>
        <dbReference type="EMBL" id="QXL88658.1"/>
    </source>
</evidence>
<protein>
    <submittedName>
        <fullName evidence="1">Pentapeptide repeat-containing protein</fullName>
    </submittedName>
</protein>
<accession>A0A975YGM7</accession>
<gene>
    <name evidence="1" type="ORF">KUL25_03810</name>
</gene>
<organism evidence="1">
    <name type="scientific">Gymnodinialimonas phycosphaerae</name>
    <dbReference type="NCBI Taxonomy" id="2841589"/>
    <lineage>
        <taxon>Bacteria</taxon>
        <taxon>Pseudomonadati</taxon>
        <taxon>Pseudomonadota</taxon>
        <taxon>Alphaproteobacteria</taxon>
        <taxon>Rhodobacterales</taxon>
        <taxon>Paracoccaceae</taxon>
        <taxon>Gymnodinialimonas</taxon>
    </lineage>
</organism>
<dbReference type="EMBL" id="CP078073">
    <property type="protein sequence ID" value="QXL88658.1"/>
    <property type="molecule type" value="Genomic_DNA"/>
</dbReference>
<dbReference type="Pfam" id="PF13576">
    <property type="entry name" value="Pentapeptide_3"/>
    <property type="match status" value="1"/>
</dbReference>